<dbReference type="Proteomes" id="UP000002027">
    <property type="component" value="Chromosome 1"/>
</dbReference>
<feature type="active site" description="Nucleophile" evidence="4">
    <location>
        <position position="288"/>
    </location>
</feature>
<evidence type="ECO:0000256" key="5">
    <source>
        <dbReference type="SAM" id="MobiDB-lite"/>
    </source>
</evidence>
<keyword evidence="8" id="KW-1185">Reference proteome</keyword>
<dbReference type="EC" id="2.4.2.29" evidence="4"/>
<dbReference type="NCBIfam" id="TIGR00449">
    <property type="entry name" value="tgt_general"/>
    <property type="match status" value="1"/>
</dbReference>
<protein>
    <recommendedName>
        <fullName evidence="4">Queuine tRNA-ribosyltransferase</fullName>
        <ecNumber evidence="4">2.4.2.29</ecNumber>
    </recommendedName>
    <alternativeName>
        <fullName evidence="4">Guanine insertion enzyme</fullName>
    </alternativeName>
    <alternativeName>
        <fullName evidence="4">tRNA-guanine transglycosylase</fullName>
    </alternativeName>
</protein>
<feature type="binding site" evidence="4">
    <location>
        <begin position="107"/>
        <end position="111"/>
    </location>
    <ligand>
        <name>substrate</name>
    </ligand>
</feature>
<dbReference type="GO" id="GO:0008616">
    <property type="term" value="P:tRNA queuosine(34) biosynthetic process"/>
    <property type="evidence" value="ECO:0007669"/>
    <property type="project" value="UniProtKB-UniRule"/>
</dbReference>
<feature type="region of interest" description="Disordered" evidence="5">
    <location>
        <begin position="1"/>
        <end position="26"/>
    </location>
</feature>
<feature type="region of interest" description="RNA binding; important for wobble base 34 recognition" evidence="4">
    <location>
        <begin position="293"/>
        <end position="297"/>
    </location>
</feature>
<gene>
    <name evidence="4" type="primary">tgt</name>
    <name evidence="7" type="ordered locus">Sthe_1196</name>
</gene>
<dbReference type="UniPathway" id="UPA00392"/>
<comment type="catalytic activity">
    <reaction evidence="4">
        <text>7-aminomethyl-7-carbaguanine + guanosine(34) in tRNA = 7-aminomethyl-7-carbaguanosine(34) in tRNA + guanine</text>
        <dbReference type="Rhea" id="RHEA:24104"/>
        <dbReference type="Rhea" id="RHEA-COMP:10341"/>
        <dbReference type="Rhea" id="RHEA-COMP:10342"/>
        <dbReference type="ChEBI" id="CHEBI:16235"/>
        <dbReference type="ChEBI" id="CHEBI:58703"/>
        <dbReference type="ChEBI" id="CHEBI:74269"/>
        <dbReference type="ChEBI" id="CHEBI:82833"/>
        <dbReference type="EC" id="2.4.2.29"/>
    </reaction>
</comment>
<comment type="pathway">
    <text evidence="4">tRNA modification; tRNA-queuosine biosynthesis.</text>
</comment>
<feature type="binding site" evidence="4">
    <location>
        <position position="357"/>
    </location>
    <ligand>
        <name>Zn(2+)</name>
        <dbReference type="ChEBI" id="CHEBI:29105"/>
    </ligand>
</feature>
<dbReference type="eggNOG" id="COG0343">
    <property type="taxonomic scope" value="Bacteria"/>
</dbReference>
<evidence type="ECO:0000313" key="7">
    <source>
        <dbReference type="EMBL" id="ACZ38631.1"/>
    </source>
</evidence>
<dbReference type="PANTHER" id="PTHR46499">
    <property type="entry name" value="QUEUINE TRNA-RIBOSYLTRANSFERASE"/>
    <property type="match status" value="1"/>
</dbReference>
<dbReference type="HAMAP" id="MF_00168">
    <property type="entry name" value="Q_tRNA_Tgt"/>
    <property type="match status" value="1"/>
</dbReference>
<dbReference type="GO" id="GO:0008479">
    <property type="term" value="F:tRNA-guanosine(34) queuine transglycosylase activity"/>
    <property type="evidence" value="ECO:0007669"/>
    <property type="project" value="UniProtKB-UniRule"/>
</dbReference>
<keyword evidence="4" id="KW-0862">Zinc</keyword>
<dbReference type="InterPro" id="IPR002616">
    <property type="entry name" value="tRNA_ribo_trans-like"/>
</dbReference>
<reference evidence="7 8" key="2">
    <citation type="journal article" date="2010" name="Stand. Genomic Sci.">
        <title>Complete genome sequence of Desulfohalobium retbaense type strain (HR(100)).</title>
        <authorList>
            <person name="Spring S."/>
            <person name="Nolan M."/>
            <person name="Lapidus A."/>
            <person name="Glavina Del Rio T."/>
            <person name="Copeland A."/>
            <person name="Tice H."/>
            <person name="Cheng J.F."/>
            <person name="Lucas S."/>
            <person name="Land M."/>
            <person name="Chen F."/>
            <person name="Bruce D."/>
            <person name="Goodwin L."/>
            <person name="Pitluck S."/>
            <person name="Ivanova N."/>
            <person name="Mavromatis K."/>
            <person name="Mikhailova N."/>
            <person name="Pati A."/>
            <person name="Chen A."/>
            <person name="Palaniappan K."/>
            <person name="Hauser L."/>
            <person name="Chang Y.J."/>
            <person name="Jeffries C.D."/>
            <person name="Munk C."/>
            <person name="Kiss H."/>
            <person name="Chain P."/>
            <person name="Han C."/>
            <person name="Brettin T."/>
            <person name="Detter J.C."/>
            <person name="Schuler E."/>
            <person name="Goker M."/>
            <person name="Rohde M."/>
            <person name="Bristow J."/>
            <person name="Eisen J.A."/>
            <person name="Markowitz V."/>
            <person name="Hugenholtz P."/>
            <person name="Kyrpides N.C."/>
            <person name="Klenk H.P."/>
        </authorList>
    </citation>
    <scope>NUCLEOTIDE SEQUENCE [LARGE SCALE GENOMIC DNA]</scope>
    <source>
        <strain evidence="8">ATCC 49802 / DSM 20745 / S 6022</strain>
    </source>
</reference>
<dbReference type="PANTHER" id="PTHR46499:SF1">
    <property type="entry name" value="QUEUINE TRNA-RIBOSYLTRANSFERASE"/>
    <property type="match status" value="1"/>
</dbReference>
<feature type="binding site" evidence="4">
    <location>
        <position position="326"/>
    </location>
    <ligand>
        <name>Zn(2+)</name>
        <dbReference type="ChEBI" id="CHEBI:29105"/>
    </ligand>
</feature>
<accession>D1C314</accession>
<dbReference type="InterPro" id="IPR004803">
    <property type="entry name" value="TGT"/>
</dbReference>
<dbReference type="Gene3D" id="3.20.20.105">
    <property type="entry name" value="Queuine tRNA-ribosyltransferase-like"/>
    <property type="match status" value="1"/>
</dbReference>
<evidence type="ECO:0000313" key="8">
    <source>
        <dbReference type="Proteomes" id="UP000002027"/>
    </source>
</evidence>
<dbReference type="HOGENOM" id="CLU_022060_0_1_0"/>
<dbReference type="RefSeq" id="WP_012871678.1">
    <property type="nucleotide sequence ID" value="NC_013523.1"/>
</dbReference>
<feature type="active site" description="Proton acceptor" evidence="4">
    <location>
        <position position="107"/>
    </location>
</feature>
<name>D1C314_SPHTD</name>
<feature type="binding site" evidence="4">
    <location>
        <position position="161"/>
    </location>
    <ligand>
        <name>substrate</name>
    </ligand>
</feature>
<feature type="binding site" evidence="4">
    <location>
        <position position="328"/>
    </location>
    <ligand>
        <name>Zn(2+)</name>
        <dbReference type="ChEBI" id="CHEBI:29105"/>
    </ligand>
</feature>
<keyword evidence="4" id="KW-0479">Metal-binding</keyword>
<keyword evidence="4" id="KW-0671">Queuosine biosynthesis</keyword>
<organism evidence="7 8">
    <name type="scientific">Sphaerobacter thermophilus (strain ATCC 49802 / DSM 20745 / KCCM 41009 / NCIMB 13125 / S 6022)</name>
    <dbReference type="NCBI Taxonomy" id="479434"/>
    <lineage>
        <taxon>Bacteria</taxon>
        <taxon>Pseudomonadati</taxon>
        <taxon>Thermomicrobiota</taxon>
        <taxon>Thermomicrobia</taxon>
        <taxon>Sphaerobacterales</taxon>
        <taxon>Sphaerobacterineae</taxon>
        <taxon>Sphaerobacteraceae</taxon>
        <taxon>Sphaerobacter</taxon>
    </lineage>
</organism>
<evidence type="ECO:0000256" key="3">
    <source>
        <dbReference type="ARBA" id="ARBA00022694"/>
    </source>
</evidence>
<dbReference type="Pfam" id="PF01702">
    <property type="entry name" value="TGT"/>
    <property type="match status" value="1"/>
</dbReference>
<comment type="similarity">
    <text evidence="4">Belongs to the queuine tRNA-ribosyltransferase family.</text>
</comment>
<dbReference type="EMBL" id="CP001823">
    <property type="protein sequence ID" value="ACZ38631.1"/>
    <property type="molecule type" value="Genomic_DNA"/>
</dbReference>
<comment type="cofactor">
    <cofactor evidence="4">
        <name>Zn(2+)</name>
        <dbReference type="ChEBI" id="CHEBI:29105"/>
    </cofactor>
    <text evidence="4">Binds 1 zinc ion per subunit.</text>
</comment>
<proteinExistence type="inferred from homology"/>
<dbReference type="SUPFAM" id="SSF51713">
    <property type="entry name" value="tRNA-guanine transglycosylase"/>
    <property type="match status" value="1"/>
</dbReference>
<dbReference type="GO" id="GO:0046872">
    <property type="term" value="F:metal ion binding"/>
    <property type="evidence" value="ECO:0007669"/>
    <property type="project" value="UniProtKB-KW"/>
</dbReference>
<reference evidence="8" key="1">
    <citation type="submission" date="2009-11" db="EMBL/GenBank/DDBJ databases">
        <title>The complete chromosome 1 of Sphaerobacter thermophilus DSM 20745.</title>
        <authorList>
            <person name="Lucas S."/>
            <person name="Copeland A."/>
            <person name="Lapidus A."/>
            <person name="Glavina del Rio T."/>
            <person name="Dalin E."/>
            <person name="Tice H."/>
            <person name="Bruce D."/>
            <person name="Goodwin L."/>
            <person name="Pitluck S."/>
            <person name="Kyrpides N."/>
            <person name="Mavromatis K."/>
            <person name="Ivanova N."/>
            <person name="Mikhailova N."/>
            <person name="LaButti K.M."/>
            <person name="Clum A."/>
            <person name="Sun H.I."/>
            <person name="Brettin T."/>
            <person name="Detter J.C."/>
            <person name="Han C."/>
            <person name="Larimer F."/>
            <person name="Land M."/>
            <person name="Hauser L."/>
            <person name="Markowitz V."/>
            <person name="Cheng J.F."/>
            <person name="Hugenholtz P."/>
            <person name="Woyke T."/>
            <person name="Wu D."/>
            <person name="Steenblock K."/>
            <person name="Schneider S."/>
            <person name="Pukall R."/>
            <person name="Goeker M."/>
            <person name="Klenk H.P."/>
            <person name="Eisen J.A."/>
        </authorList>
    </citation>
    <scope>NUCLEOTIDE SEQUENCE [LARGE SCALE GENOMIC DNA]</scope>
    <source>
        <strain evidence="8">ATCC 49802 / DSM 20745 / S 6022</strain>
    </source>
</reference>
<feature type="binding site" evidence="4">
    <location>
        <position position="331"/>
    </location>
    <ligand>
        <name>Zn(2+)</name>
        <dbReference type="ChEBI" id="CHEBI:29105"/>
    </ligand>
</feature>
<feature type="binding site" evidence="4">
    <location>
        <position position="211"/>
    </location>
    <ligand>
        <name>substrate</name>
    </ligand>
</feature>
<evidence type="ECO:0000256" key="4">
    <source>
        <dbReference type="HAMAP-Rule" id="MF_00168"/>
    </source>
</evidence>
<sequence>MIERDNAASHSGGKQPHHFEIQASDPTTRARVGILRTRRGEVRTPAFMPVGTQASVKSLTPDEVRASGTDIILANTYHLMLRPGLAVLEAAGGVQRFMAWDGPILTDSGGFQVFSLAQRREVREEGVTFRSHLDGSLWELTPESAIDLQLGFGSDIIMPLDELVGYGSDDAAQAAAMERTHRWLRRAIERFAARQADVAPDSRPMLFGIAQGGFDPDRRRESASFLRDLPLDGSAIGGLSVGEPKEVMAEMLDASIDGLPPERPRYLMGVGSPEDLWRGVAAGVDMFDCVHPTRVARRGALFTPDGRVDVTAARFRTHFGPVDETCNCPTCTTFSAAYLHHLFRARELLAYRLGTIHNLWFIQREMARIRDAIARGTFVEEMRSFLDRYRPADSAAAARQRQRHRGLRAEAGTA</sequence>
<dbReference type="KEGG" id="sti:Sthe_1196"/>
<feature type="region of interest" description="RNA binding" evidence="4">
    <location>
        <begin position="269"/>
        <end position="275"/>
    </location>
</feature>
<dbReference type="STRING" id="479434.Sthe_1196"/>
<dbReference type="OrthoDB" id="9805417at2"/>
<dbReference type="NCBIfam" id="TIGR00430">
    <property type="entry name" value="Q_tRNA_tgt"/>
    <property type="match status" value="1"/>
</dbReference>
<keyword evidence="1 4" id="KW-0328">Glycosyltransferase</keyword>
<keyword evidence="3 4" id="KW-0819">tRNA processing</keyword>
<dbReference type="GO" id="GO:0005829">
    <property type="term" value="C:cytosol"/>
    <property type="evidence" value="ECO:0007669"/>
    <property type="project" value="TreeGrafter"/>
</dbReference>
<evidence type="ECO:0000259" key="6">
    <source>
        <dbReference type="Pfam" id="PF01702"/>
    </source>
</evidence>
<dbReference type="InParanoid" id="D1C314"/>
<dbReference type="InterPro" id="IPR036511">
    <property type="entry name" value="TGT-like_sf"/>
</dbReference>
<dbReference type="AlphaFoldDB" id="D1C314"/>
<comment type="function">
    <text evidence="4">Catalyzes the base-exchange of a guanine (G) residue with the queuine precursor 7-aminomethyl-7-deazaguanine (PreQ1) at position 34 (anticodon wobble position) in tRNAs with GU(N) anticodons (tRNA-Asp, -Asn, -His and -Tyr). Catalysis occurs through a double-displacement mechanism. The nucleophile active site attacks the C1' of nucleotide 34 to detach the guanine base from the RNA, forming a covalent enzyme-RNA intermediate. The proton acceptor active site deprotonates the incoming PreQ1, allowing a nucleophilic attack on the C1' of the ribose to form the product. After dissociation, two additional enzymatic reactions on the tRNA convert PreQ1 to queuine (Q), resulting in the hypermodified nucleoside queuosine (7-(((4,5-cis-dihydroxy-2-cyclopenten-1-yl)amino)methyl)-7-deazaguanosine).</text>
</comment>
<comment type="subunit">
    <text evidence="4">Homodimer. Within each dimer, one monomer is responsible for RNA recognition and catalysis, while the other monomer binds to the replacement base PreQ1.</text>
</comment>
<evidence type="ECO:0000256" key="2">
    <source>
        <dbReference type="ARBA" id="ARBA00022679"/>
    </source>
</evidence>
<keyword evidence="2 4" id="KW-0808">Transferase</keyword>
<dbReference type="FunCoup" id="D1C314">
    <property type="interactions" value="482"/>
</dbReference>
<feature type="binding site" evidence="4">
    <location>
        <position position="238"/>
    </location>
    <ligand>
        <name>substrate</name>
    </ligand>
</feature>
<evidence type="ECO:0000256" key="1">
    <source>
        <dbReference type="ARBA" id="ARBA00022676"/>
    </source>
</evidence>
<feature type="domain" description="tRNA-guanine(15) transglycosylase-like" evidence="6">
    <location>
        <begin position="28"/>
        <end position="390"/>
    </location>
</feature>
<dbReference type="InterPro" id="IPR050076">
    <property type="entry name" value="ArchSynthase1/Queuine_TRR"/>
</dbReference>